<name>A0ABR7MP36_9BACT</name>
<comment type="caution">
    <text evidence="4">The sequence shown here is derived from an EMBL/GenBank/DDBJ whole genome shotgun (WGS) entry which is preliminary data.</text>
</comment>
<proteinExistence type="predicted"/>
<feature type="domain" description="HTH marR-type" evidence="2">
    <location>
        <begin position="9"/>
        <end position="149"/>
    </location>
</feature>
<dbReference type="Gene3D" id="1.10.10.10">
    <property type="entry name" value="Winged helix-like DNA-binding domain superfamily/Winged helix DNA-binding domain"/>
    <property type="match status" value="1"/>
</dbReference>
<feature type="domain" description="N-acetyltransferase" evidence="3">
    <location>
        <begin position="176"/>
        <end position="316"/>
    </location>
</feature>
<sequence length="317" mass="35539">MDFFDQIGPTALGSRLRRLSEQMSGQAAEVYALYHLPFEPRWFPVFYLVAEQPGQSVGELAHRIGQTHAAVSQVVKELGKHGLVCTERGAGDLRRNVVTLTAKGAALWPALQEQTNDVRLATTALLEETRHNLWLAMGELEHALAQRSLASRVKAVRNQRLAAEVRIIDYQPAYQADFKRLNVEWIEHYFRLEPADLRALDQPETYILERDGHILLATYREEIVGSCALLKMENNAYELAKLAVSPAAQGLGIGYQLGQAALDKAQALSARRVYLESNTKLDAALQLYYKLGFHKIVDGPPSPYERCNIQMELLLST</sequence>
<evidence type="ECO:0000313" key="4">
    <source>
        <dbReference type="EMBL" id="MBC6612475.1"/>
    </source>
</evidence>
<evidence type="ECO:0000256" key="1">
    <source>
        <dbReference type="ARBA" id="ARBA00022679"/>
    </source>
</evidence>
<keyword evidence="1" id="KW-0808">Transferase</keyword>
<dbReference type="Gene3D" id="3.40.630.30">
    <property type="match status" value="1"/>
</dbReference>
<dbReference type="InterPro" id="IPR000182">
    <property type="entry name" value="GNAT_dom"/>
</dbReference>
<dbReference type="PANTHER" id="PTHR13947">
    <property type="entry name" value="GNAT FAMILY N-ACETYLTRANSFERASE"/>
    <property type="match status" value="1"/>
</dbReference>
<dbReference type="InterPro" id="IPR016181">
    <property type="entry name" value="Acyl_CoA_acyltransferase"/>
</dbReference>
<dbReference type="InterPro" id="IPR036388">
    <property type="entry name" value="WH-like_DNA-bd_sf"/>
</dbReference>
<dbReference type="PROSITE" id="PS51186">
    <property type="entry name" value="GNAT"/>
    <property type="match status" value="1"/>
</dbReference>
<gene>
    <name evidence="4" type="ORF">H8B15_16240</name>
</gene>
<dbReference type="EMBL" id="JACSCY010000014">
    <property type="protein sequence ID" value="MBC6612475.1"/>
    <property type="molecule type" value="Genomic_DNA"/>
</dbReference>
<dbReference type="SUPFAM" id="SSF46785">
    <property type="entry name" value="Winged helix' DNA-binding domain"/>
    <property type="match status" value="1"/>
</dbReference>
<dbReference type="SUPFAM" id="SSF55729">
    <property type="entry name" value="Acyl-CoA N-acyltransferases (Nat)"/>
    <property type="match status" value="1"/>
</dbReference>
<dbReference type="CDD" id="cd04301">
    <property type="entry name" value="NAT_SF"/>
    <property type="match status" value="1"/>
</dbReference>
<dbReference type="SMART" id="SM00347">
    <property type="entry name" value="HTH_MARR"/>
    <property type="match status" value="1"/>
</dbReference>
<organism evidence="4 5">
    <name type="scientific">Hymenobacter citatus</name>
    <dbReference type="NCBI Taxonomy" id="2763506"/>
    <lineage>
        <taxon>Bacteria</taxon>
        <taxon>Pseudomonadati</taxon>
        <taxon>Bacteroidota</taxon>
        <taxon>Cytophagia</taxon>
        <taxon>Cytophagales</taxon>
        <taxon>Hymenobacteraceae</taxon>
        <taxon>Hymenobacter</taxon>
    </lineage>
</organism>
<evidence type="ECO:0000313" key="5">
    <source>
        <dbReference type="Proteomes" id="UP000622017"/>
    </source>
</evidence>
<dbReference type="PANTHER" id="PTHR13947:SF37">
    <property type="entry name" value="LD18367P"/>
    <property type="match status" value="1"/>
</dbReference>
<dbReference type="InterPro" id="IPR036390">
    <property type="entry name" value="WH_DNA-bd_sf"/>
</dbReference>
<dbReference type="InterPro" id="IPR050769">
    <property type="entry name" value="NAT_camello-type"/>
</dbReference>
<accession>A0ABR7MP36</accession>
<dbReference type="PROSITE" id="PS50995">
    <property type="entry name" value="HTH_MARR_2"/>
    <property type="match status" value="1"/>
</dbReference>
<dbReference type="Proteomes" id="UP000622017">
    <property type="component" value="Unassembled WGS sequence"/>
</dbReference>
<dbReference type="Pfam" id="PF12802">
    <property type="entry name" value="MarR_2"/>
    <property type="match status" value="1"/>
</dbReference>
<dbReference type="Pfam" id="PF00583">
    <property type="entry name" value="Acetyltransf_1"/>
    <property type="match status" value="1"/>
</dbReference>
<dbReference type="InterPro" id="IPR000835">
    <property type="entry name" value="HTH_MarR-typ"/>
</dbReference>
<evidence type="ECO:0000259" key="2">
    <source>
        <dbReference type="PROSITE" id="PS50995"/>
    </source>
</evidence>
<evidence type="ECO:0000259" key="3">
    <source>
        <dbReference type="PROSITE" id="PS51186"/>
    </source>
</evidence>
<protein>
    <submittedName>
        <fullName evidence="4">MarR family transcriptional regulator</fullName>
    </submittedName>
</protein>
<reference evidence="4 5" key="1">
    <citation type="submission" date="2020-08" db="EMBL/GenBank/DDBJ databases">
        <title>Hymenobacter sp.</title>
        <authorList>
            <person name="Kim M.K."/>
        </authorList>
    </citation>
    <scope>NUCLEOTIDE SEQUENCE [LARGE SCALE GENOMIC DNA]</scope>
    <source>
        <strain evidence="4 5">BT507</strain>
    </source>
</reference>
<keyword evidence="5" id="KW-1185">Reference proteome</keyword>